<feature type="domain" description="Prolow-density lipoprotein receptor-related protein 1-like beta-propeller" evidence="1">
    <location>
        <begin position="55"/>
        <end position="217"/>
    </location>
</feature>
<protein>
    <submittedName>
        <fullName evidence="2">DUF5050 domain-containing protein</fullName>
    </submittedName>
</protein>
<gene>
    <name evidence="2" type="ORF">WNY63_12405</name>
</gene>
<accession>A0ABU9U4R1</accession>
<dbReference type="RefSeq" id="WP_342884005.1">
    <property type="nucleotide sequence ID" value="NZ_JBBMQU010000021.1"/>
</dbReference>
<dbReference type="InterPro" id="IPR011042">
    <property type="entry name" value="6-blade_b-propeller_TolB-like"/>
</dbReference>
<reference evidence="2 3" key="1">
    <citation type="submission" date="2024-03" db="EMBL/GenBank/DDBJ databases">
        <title>Community enrichment and isolation of bacterial strains for fucoidan degradation.</title>
        <authorList>
            <person name="Sichert A."/>
        </authorList>
    </citation>
    <scope>NUCLEOTIDE SEQUENCE [LARGE SCALE GENOMIC DNA]</scope>
    <source>
        <strain evidence="2 3">AS81</strain>
    </source>
</reference>
<evidence type="ECO:0000313" key="2">
    <source>
        <dbReference type="EMBL" id="MEM5551533.1"/>
    </source>
</evidence>
<evidence type="ECO:0000259" key="1">
    <source>
        <dbReference type="Pfam" id="PF16472"/>
    </source>
</evidence>
<dbReference type="Pfam" id="PF16472">
    <property type="entry name" value="DUF5050"/>
    <property type="match status" value="1"/>
</dbReference>
<dbReference type="InterPro" id="IPR032485">
    <property type="entry name" value="LRP1-like_beta_prop"/>
</dbReference>
<proteinExistence type="predicted"/>
<evidence type="ECO:0000313" key="3">
    <source>
        <dbReference type="Proteomes" id="UP001388366"/>
    </source>
</evidence>
<dbReference type="Gene3D" id="2.120.10.30">
    <property type="entry name" value="TolB, C-terminal domain"/>
    <property type="match status" value="1"/>
</dbReference>
<dbReference type="SUPFAM" id="SSF69304">
    <property type="entry name" value="Tricorn protease N-terminal domain"/>
    <property type="match status" value="1"/>
</dbReference>
<sequence>MKADTQLILSTRYKSHHWWRIKGDNAQLINVDLPFELQFVRYELSDDGKRVLFSKHGDIYELNIDENTYQHVFTESKNSYVANYDANNNVIYSGNSSGNWQLWHYQRSSGQHTQLTENGGYSGRIIGEYLYYSKFTVDGLWRKKLDHPNEELIIKDFNRINWLNWQIINNQLYFYRQETGVWAFNIDTHTEQLLLPKTNDFIHQYTISPDQQYIYWVRLKALQGDIYQYAF</sequence>
<name>A0ABU9U4R1_9GAMM</name>
<dbReference type="Proteomes" id="UP001388366">
    <property type="component" value="Unassembled WGS sequence"/>
</dbReference>
<dbReference type="EMBL" id="JBBMQU010000021">
    <property type="protein sequence ID" value="MEM5551533.1"/>
    <property type="molecule type" value="Genomic_DNA"/>
</dbReference>
<organism evidence="2 3">
    <name type="scientific">Pseudoalteromonas neustonica</name>
    <dbReference type="NCBI Taxonomy" id="1840331"/>
    <lineage>
        <taxon>Bacteria</taxon>
        <taxon>Pseudomonadati</taxon>
        <taxon>Pseudomonadota</taxon>
        <taxon>Gammaproteobacteria</taxon>
        <taxon>Alteromonadales</taxon>
        <taxon>Pseudoalteromonadaceae</taxon>
        <taxon>Pseudoalteromonas</taxon>
    </lineage>
</organism>
<keyword evidence="3" id="KW-1185">Reference proteome</keyword>
<comment type="caution">
    <text evidence="2">The sequence shown here is derived from an EMBL/GenBank/DDBJ whole genome shotgun (WGS) entry which is preliminary data.</text>
</comment>